<dbReference type="PROSITE" id="PS50043">
    <property type="entry name" value="HTH_LUXR_2"/>
    <property type="match status" value="1"/>
</dbReference>
<dbReference type="Gene3D" id="3.40.50.2300">
    <property type="match status" value="1"/>
</dbReference>
<dbReference type="PRINTS" id="PR00038">
    <property type="entry name" value="HTHLUXR"/>
</dbReference>
<protein>
    <submittedName>
        <fullName evidence="6">Response regulator transcription factor</fullName>
    </submittedName>
</protein>
<accession>A0ABN2RL13</accession>
<dbReference type="SUPFAM" id="SSF52172">
    <property type="entry name" value="CheY-like"/>
    <property type="match status" value="1"/>
</dbReference>
<gene>
    <name evidence="6" type="ORF">GCM10009754_50700</name>
</gene>
<sequence>MSERSAAEGPLIRVVLVEDHDMVAEAIALALADVGDIEILARASSVADALDAVGRMRPDVVVLDRRLPDGDGIDAIPELHAVAPGVRVLILTGDATPAVATRVVEAGGAGLLMKAARLADLAVAVRQVSAGDMAFSPDLLGQVLSRLAGRSGAVGAELTGRERETLRLLADGATIADISARMTVARNTARNHVQRILTKLGAHSQLEAVAIARREGLVD</sequence>
<dbReference type="Pfam" id="PF00072">
    <property type="entry name" value="Response_reg"/>
    <property type="match status" value="1"/>
</dbReference>
<dbReference type="PANTHER" id="PTHR43214:SF44">
    <property type="entry name" value="TWO-COMPONENT RESPONSE REGULATOR"/>
    <property type="match status" value="1"/>
</dbReference>
<dbReference type="EMBL" id="BAAANN010000021">
    <property type="protein sequence ID" value="GAA1970635.1"/>
    <property type="molecule type" value="Genomic_DNA"/>
</dbReference>
<evidence type="ECO:0000313" key="6">
    <source>
        <dbReference type="EMBL" id="GAA1970635.1"/>
    </source>
</evidence>
<dbReference type="SUPFAM" id="SSF46894">
    <property type="entry name" value="C-terminal effector domain of the bipartite response regulators"/>
    <property type="match status" value="1"/>
</dbReference>
<dbReference type="CDD" id="cd17535">
    <property type="entry name" value="REC_NarL-like"/>
    <property type="match status" value="1"/>
</dbReference>
<keyword evidence="2" id="KW-0238">DNA-binding</keyword>
<dbReference type="InterPro" id="IPR016032">
    <property type="entry name" value="Sig_transdc_resp-reg_C-effctor"/>
</dbReference>
<evidence type="ECO:0000259" key="4">
    <source>
        <dbReference type="PROSITE" id="PS50043"/>
    </source>
</evidence>
<evidence type="ECO:0000256" key="2">
    <source>
        <dbReference type="ARBA" id="ARBA00023125"/>
    </source>
</evidence>
<proteinExistence type="predicted"/>
<evidence type="ECO:0000259" key="5">
    <source>
        <dbReference type="PROSITE" id="PS50110"/>
    </source>
</evidence>
<dbReference type="RefSeq" id="WP_344423714.1">
    <property type="nucleotide sequence ID" value="NZ_BAAANN010000021.1"/>
</dbReference>
<evidence type="ECO:0000256" key="3">
    <source>
        <dbReference type="PROSITE-ProRule" id="PRU00169"/>
    </source>
</evidence>
<dbReference type="PANTHER" id="PTHR43214">
    <property type="entry name" value="TWO-COMPONENT RESPONSE REGULATOR"/>
    <property type="match status" value="1"/>
</dbReference>
<dbReference type="SMART" id="SM00448">
    <property type="entry name" value="REC"/>
    <property type="match status" value="1"/>
</dbReference>
<reference evidence="6 7" key="1">
    <citation type="journal article" date="2019" name="Int. J. Syst. Evol. Microbiol.">
        <title>The Global Catalogue of Microorganisms (GCM) 10K type strain sequencing project: providing services to taxonomists for standard genome sequencing and annotation.</title>
        <authorList>
            <consortium name="The Broad Institute Genomics Platform"/>
            <consortium name="The Broad Institute Genome Sequencing Center for Infectious Disease"/>
            <person name="Wu L."/>
            <person name="Ma J."/>
        </authorList>
    </citation>
    <scope>NUCLEOTIDE SEQUENCE [LARGE SCALE GENOMIC DNA]</scope>
    <source>
        <strain evidence="6 7">JCM 14545</strain>
    </source>
</reference>
<evidence type="ECO:0000313" key="7">
    <source>
        <dbReference type="Proteomes" id="UP001501116"/>
    </source>
</evidence>
<dbReference type="CDD" id="cd06170">
    <property type="entry name" value="LuxR_C_like"/>
    <property type="match status" value="1"/>
</dbReference>
<dbReference type="InterPro" id="IPR000792">
    <property type="entry name" value="Tscrpt_reg_LuxR_C"/>
</dbReference>
<organism evidence="6 7">
    <name type="scientific">Amycolatopsis minnesotensis</name>
    <dbReference type="NCBI Taxonomy" id="337894"/>
    <lineage>
        <taxon>Bacteria</taxon>
        <taxon>Bacillati</taxon>
        <taxon>Actinomycetota</taxon>
        <taxon>Actinomycetes</taxon>
        <taxon>Pseudonocardiales</taxon>
        <taxon>Pseudonocardiaceae</taxon>
        <taxon>Amycolatopsis</taxon>
    </lineage>
</organism>
<dbReference type="InterPro" id="IPR039420">
    <property type="entry name" value="WalR-like"/>
</dbReference>
<dbReference type="InterPro" id="IPR058245">
    <property type="entry name" value="NreC/VraR/RcsB-like_REC"/>
</dbReference>
<comment type="caution">
    <text evidence="6">The sequence shown here is derived from an EMBL/GenBank/DDBJ whole genome shotgun (WGS) entry which is preliminary data.</text>
</comment>
<dbReference type="InterPro" id="IPR001789">
    <property type="entry name" value="Sig_transdc_resp-reg_receiver"/>
</dbReference>
<evidence type="ECO:0000256" key="1">
    <source>
        <dbReference type="ARBA" id="ARBA00022553"/>
    </source>
</evidence>
<feature type="domain" description="Response regulatory" evidence="5">
    <location>
        <begin position="13"/>
        <end position="129"/>
    </location>
</feature>
<keyword evidence="7" id="KW-1185">Reference proteome</keyword>
<feature type="modified residue" description="4-aspartylphosphate" evidence="3">
    <location>
        <position position="64"/>
    </location>
</feature>
<name>A0ABN2RL13_9PSEU</name>
<dbReference type="SMART" id="SM00421">
    <property type="entry name" value="HTH_LUXR"/>
    <property type="match status" value="1"/>
</dbReference>
<keyword evidence="1 3" id="KW-0597">Phosphoprotein</keyword>
<dbReference type="InterPro" id="IPR011006">
    <property type="entry name" value="CheY-like_superfamily"/>
</dbReference>
<dbReference type="PROSITE" id="PS50110">
    <property type="entry name" value="RESPONSE_REGULATORY"/>
    <property type="match status" value="1"/>
</dbReference>
<dbReference type="Pfam" id="PF00196">
    <property type="entry name" value="GerE"/>
    <property type="match status" value="1"/>
</dbReference>
<dbReference type="Proteomes" id="UP001501116">
    <property type="component" value="Unassembled WGS sequence"/>
</dbReference>
<feature type="domain" description="HTH luxR-type" evidence="4">
    <location>
        <begin position="151"/>
        <end position="216"/>
    </location>
</feature>